<proteinExistence type="predicted"/>
<protein>
    <submittedName>
        <fullName evidence="2">Uncharacterized protein</fullName>
    </submittedName>
</protein>
<sequence>MREVLARRENFSGYMILIGLEYSAARMNFEPGNAILDPSKHGIILAPESGLLLQVTSIPTSGEYLLSFSRSLDLAMGKAKPENGNGDSSSVADTRFTKTPFKVLAKLDIRNSAIIPPIDGACAVCSGVRSYAGGYQMAVEFVPLPGEAEIGDGTPIDGDVTSLGAPRRESTTLTREKHPFVSPGWNRIQIPHLVKSNILRHSLRAETLYYTVVFLT</sequence>
<name>A0AAD9RVI6_9HYME</name>
<keyword evidence="3" id="KW-1185">Reference proteome</keyword>
<evidence type="ECO:0000313" key="3">
    <source>
        <dbReference type="Proteomes" id="UP001258017"/>
    </source>
</evidence>
<reference evidence="2" key="1">
    <citation type="submission" date="2021-08" db="EMBL/GenBank/DDBJ databases">
        <authorList>
            <person name="Misof B."/>
            <person name="Oliver O."/>
            <person name="Podsiadlowski L."/>
            <person name="Donath A."/>
            <person name="Peters R."/>
            <person name="Mayer C."/>
            <person name="Rust J."/>
            <person name="Gunkel S."/>
            <person name="Lesny P."/>
            <person name="Martin S."/>
            <person name="Oeyen J.P."/>
            <person name="Petersen M."/>
            <person name="Panagiotis P."/>
            <person name="Wilbrandt J."/>
            <person name="Tanja T."/>
        </authorList>
    </citation>
    <scope>NUCLEOTIDE SEQUENCE</scope>
    <source>
        <strain evidence="2">GBR_01_08_01A</strain>
        <tissue evidence="2">Thorax + abdomen</tissue>
    </source>
</reference>
<dbReference type="EMBL" id="JAIFRP010000021">
    <property type="protein sequence ID" value="KAK2585996.1"/>
    <property type="molecule type" value="Genomic_DNA"/>
</dbReference>
<feature type="region of interest" description="Disordered" evidence="1">
    <location>
        <begin position="153"/>
        <end position="172"/>
    </location>
</feature>
<evidence type="ECO:0000313" key="2">
    <source>
        <dbReference type="EMBL" id="KAK2585996.1"/>
    </source>
</evidence>
<accession>A0AAD9RVI6</accession>
<comment type="caution">
    <text evidence="2">The sequence shown here is derived from an EMBL/GenBank/DDBJ whole genome shotgun (WGS) entry which is preliminary data.</text>
</comment>
<dbReference type="AlphaFoldDB" id="A0AAD9RVI6"/>
<organism evidence="2 3">
    <name type="scientific">Odynerus spinipes</name>
    <dbReference type="NCBI Taxonomy" id="1348599"/>
    <lineage>
        <taxon>Eukaryota</taxon>
        <taxon>Metazoa</taxon>
        <taxon>Ecdysozoa</taxon>
        <taxon>Arthropoda</taxon>
        <taxon>Hexapoda</taxon>
        <taxon>Insecta</taxon>
        <taxon>Pterygota</taxon>
        <taxon>Neoptera</taxon>
        <taxon>Endopterygota</taxon>
        <taxon>Hymenoptera</taxon>
        <taxon>Apocrita</taxon>
        <taxon>Aculeata</taxon>
        <taxon>Vespoidea</taxon>
        <taxon>Vespidae</taxon>
        <taxon>Eumeninae</taxon>
        <taxon>Odynerus</taxon>
    </lineage>
</organism>
<evidence type="ECO:0000256" key="1">
    <source>
        <dbReference type="SAM" id="MobiDB-lite"/>
    </source>
</evidence>
<dbReference type="Proteomes" id="UP001258017">
    <property type="component" value="Unassembled WGS sequence"/>
</dbReference>
<reference evidence="2" key="2">
    <citation type="journal article" date="2023" name="Commun. Biol.">
        <title>Intrasexual cuticular hydrocarbon dimorphism in a wasp sheds light on hydrocarbon biosynthesis genes in Hymenoptera.</title>
        <authorList>
            <person name="Moris V.C."/>
            <person name="Podsiadlowski L."/>
            <person name="Martin S."/>
            <person name="Oeyen J.P."/>
            <person name="Donath A."/>
            <person name="Petersen M."/>
            <person name="Wilbrandt J."/>
            <person name="Misof B."/>
            <person name="Liedtke D."/>
            <person name="Thamm M."/>
            <person name="Scheiner R."/>
            <person name="Schmitt T."/>
            <person name="Niehuis O."/>
        </authorList>
    </citation>
    <scope>NUCLEOTIDE SEQUENCE</scope>
    <source>
        <strain evidence="2">GBR_01_08_01A</strain>
    </source>
</reference>
<gene>
    <name evidence="2" type="ORF">KPH14_010567</name>
</gene>